<feature type="chain" id="PRO_5003154900" evidence="1">
    <location>
        <begin position="21"/>
        <end position="560"/>
    </location>
</feature>
<dbReference type="GO" id="GO:0004222">
    <property type="term" value="F:metalloendopeptidase activity"/>
    <property type="evidence" value="ECO:0007669"/>
    <property type="project" value="TreeGrafter"/>
</dbReference>
<dbReference type="Gene3D" id="2.70.70.10">
    <property type="entry name" value="Glucose Permease (Domain IIA)"/>
    <property type="match status" value="1"/>
</dbReference>
<dbReference type="STRING" id="862908.BMS_0409"/>
<dbReference type="eggNOG" id="COG0739">
    <property type="taxonomic scope" value="Bacteria"/>
</dbReference>
<reference evidence="4" key="1">
    <citation type="journal article" date="2013" name="ISME J.">
        <title>A small predatory core genome in the divergent marine Bacteriovorax marinus SJ and the terrestrial Bdellovibrio bacteriovorus.</title>
        <authorList>
            <person name="Crossman L.C."/>
            <person name="Chen H."/>
            <person name="Cerdeno-Tarraga A.M."/>
            <person name="Brooks K."/>
            <person name="Quail M.A."/>
            <person name="Pineiro S.A."/>
            <person name="Hobley L."/>
            <person name="Sockett R.E."/>
            <person name="Bentley S.D."/>
            <person name="Parkhill J."/>
            <person name="Williams H.N."/>
            <person name="Stine O.C."/>
        </authorList>
    </citation>
    <scope>NUCLEOTIDE SEQUENCE [LARGE SCALE GENOMIC DNA]</scope>
    <source>
        <strain evidence="4">ATCC BAA-682 / DSM 15412 / SJ</strain>
    </source>
</reference>
<evidence type="ECO:0000313" key="4">
    <source>
        <dbReference type="Proteomes" id="UP000008963"/>
    </source>
</evidence>
<evidence type="ECO:0000259" key="2">
    <source>
        <dbReference type="Pfam" id="PF01551"/>
    </source>
</evidence>
<dbReference type="KEGG" id="bmx:BMS_0409"/>
<dbReference type="EMBL" id="FQ312005">
    <property type="protein sequence ID" value="CBW25326.1"/>
    <property type="molecule type" value="Genomic_DNA"/>
</dbReference>
<gene>
    <name evidence="3" type="ordered locus">BMS_0409</name>
</gene>
<dbReference type="AlphaFoldDB" id="E1X3Y6"/>
<keyword evidence="4" id="KW-1185">Reference proteome</keyword>
<dbReference type="SUPFAM" id="SSF51261">
    <property type="entry name" value="Duplicated hybrid motif"/>
    <property type="match status" value="1"/>
</dbReference>
<feature type="signal peptide" evidence="1">
    <location>
        <begin position="1"/>
        <end position="20"/>
    </location>
</feature>
<name>E1X3Y6_HALMS</name>
<dbReference type="Pfam" id="PF01551">
    <property type="entry name" value="Peptidase_M23"/>
    <property type="match status" value="1"/>
</dbReference>
<dbReference type="CDD" id="cd12797">
    <property type="entry name" value="M23_peptidase"/>
    <property type="match status" value="1"/>
</dbReference>
<proteinExistence type="predicted"/>
<dbReference type="RefSeq" id="WP_014243114.1">
    <property type="nucleotide sequence ID" value="NC_016620.1"/>
</dbReference>
<evidence type="ECO:0000313" key="3">
    <source>
        <dbReference type="EMBL" id="CBW25326.1"/>
    </source>
</evidence>
<dbReference type="PATRIC" id="fig|862908.3.peg.392"/>
<dbReference type="HOGENOM" id="CLU_486414_0_0_7"/>
<dbReference type="InterPro" id="IPR011055">
    <property type="entry name" value="Dup_hybrid_motif"/>
</dbReference>
<dbReference type="Proteomes" id="UP000008963">
    <property type="component" value="Chromosome"/>
</dbReference>
<dbReference type="PANTHER" id="PTHR21666">
    <property type="entry name" value="PEPTIDASE-RELATED"/>
    <property type="match status" value="1"/>
</dbReference>
<accession>E1X3Y6</accession>
<dbReference type="PANTHER" id="PTHR21666:SF270">
    <property type="entry name" value="MUREIN HYDROLASE ACTIVATOR ENVC"/>
    <property type="match status" value="1"/>
</dbReference>
<dbReference type="InterPro" id="IPR050570">
    <property type="entry name" value="Cell_wall_metabolism_enzyme"/>
</dbReference>
<dbReference type="OrthoDB" id="9778545at2"/>
<protein>
    <submittedName>
        <fullName evidence="3">Exported protein</fullName>
    </submittedName>
</protein>
<dbReference type="InterPro" id="IPR016047">
    <property type="entry name" value="M23ase_b-sheet_dom"/>
</dbReference>
<evidence type="ECO:0000256" key="1">
    <source>
        <dbReference type="SAM" id="SignalP"/>
    </source>
</evidence>
<organism evidence="3 4">
    <name type="scientific">Halobacteriovorax marinus (strain ATCC BAA-682 / DSM 15412 / SJ)</name>
    <name type="common">Bacteriovorax marinus</name>
    <dbReference type="NCBI Taxonomy" id="862908"/>
    <lineage>
        <taxon>Bacteria</taxon>
        <taxon>Pseudomonadati</taxon>
        <taxon>Bdellovibrionota</taxon>
        <taxon>Bacteriovoracia</taxon>
        <taxon>Bacteriovoracales</taxon>
        <taxon>Halobacteriovoraceae</taxon>
        <taxon>Halobacteriovorax</taxon>
    </lineage>
</organism>
<keyword evidence="1" id="KW-0732">Signal</keyword>
<sequence length="560" mass="63819">MKKRNLLFALPLVATIQANALANPSIYLWDNQEGFVPAANCKISPSENTPFRVSSFTGWKSSETENLRNYNGIRQSHLINGSIVKTIDGKKKNNYEKIEVVGVNKNTDARVNRWFSQRLDQGYLYSKSVLPIEDYVIEVENTNFPQEQKNILSNHNSTYWLAEASGSYYKLNCPGKNEGRDYTLFRVYNTLNENEAPSSFVGVYFDESKIFKDIRTTPISKIGVELVDTETTYDLEEILSNEENQFIENDNLLTSTEEFKIEVAKNEEIERRNTITNKDSSIISKGTPEGDIQGTFEDVVCVPSNTLNVRDESLEKVIFKSQTGEKVKRFQSFEPEEKEITLDGVVYNFIKVQFSSREEKDQTIGWVASKYIKKKSQCKYLRSEEDINVIRDVEISGLDDPKCCEFPTVKAPTHSYTSGMRMFKARRGGGSRSHAACDLYRYKDEPILSVAPGVVVRDLYYFYQGTYALEVRHSGGFIVRYGELTGKKESGVSSGKKVKMGQRVGYMGKVNSNCCRPMLHFELFDGSGRGSLSQKGNKFQRRSDLMDPTHYLQKWESGKF</sequence>
<feature type="domain" description="M23ase beta-sheet core" evidence="2">
    <location>
        <begin position="433"/>
        <end position="524"/>
    </location>
</feature>